<comment type="catalytic activity">
    <reaction evidence="1">
        <text>Hydrolyzes the link between N-acetylmuramoyl residues and L-amino acid residues in certain cell-wall glycopeptides.</text>
        <dbReference type="EC" id="3.5.1.28"/>
    </reaction>
</comment>
<dbReference type="SMART" id="SM00644">
    <property type="entry name" value="Ami_2"/>
    <property type="match status" value="1"/>
</dbReference>
<dbReference type="InterPro" id="IPR002502">
    <property type="entry name" value="Amidase_domain"/>
</dbReference>
<dbReference type="AlphaFoldDB" id="A0A7Y0YHJ9"/>
<evidence type="ECO:0000256" key="1">
    <source>
        <dbReference type="ARBA" id="ARBA00001561"/>
    </source>
</evidence>
<dbReference type="GO" id="GO:0009254">
    <property type="term" value="P:peptidoglycan turnover"/>
    <property type="evidence" value="ECO:0007669"/>
    <property type="project" value="TreeGrafter"/>
</dbReference>
<dbReference type="EMBL" id="JABCUS010000004">
    <property type="protein sequence ID" value="NMX02804.1"/>
    <property type="molecule type" value="Genomic_DNA"/>
</dbReference>
<evidence type="ECO:0000256" key="3">
    <source>
        <dbReference type="ARBA" id="ARBA00022801"/>
    </source>
</evidence>
<comment type="caution">
    <text evidence="6">The sequence shown here is derived from an EMBL/GenBank/DDBJ whole genome shotgun (WGS) entry which is preliminary data.</text>
</comment>
<proteinExistence type="predicted"/>
<protein>
    <recommendedName>
        <fullName evidence="2">N-acetylmuramoyl-L-alanine amidase</fullName>
        <ecNumber evidence="2">3.5.1.28</ecNumber>
    </recommendedName>
</protein>
<evidence type="ECO:0000259" key="5">
    <source>
        <dbReference type="SMART" id="SM00644"/>
    </source>
</evidence>
<dbReference type="GO" id="GO:0008745">
    <property type="term" value="F:N-acetylmuramoyl-L-alanine amidase activity"/>
    <property type="evidence" value="ECO:0007669"/>
    <property type="project" value="UniProtKB-EC"/>
</dbReference>
<dbReference type="PANTHER" id="PTHR30417">
    <property type="entry name" value="N-ACETYLMURAMOYL-L-ALANINE AMIDASE AMID"/>
    <property type="match status" value="1"/>
</dbReference>
<evidence type="ECO:0000313" key="7">
    <source>
        <dbReference type="Proteomes" id="UP000575397"/>
    </source>
</evidence>
<feature type="domain" description="N-acetylmuramoyl-L-alanine amidase" evidence="5">
    <location>
        <begin position="16"/>
        <end position="145"/>
    </location>
</feature>
<evidence type="ECO:0000313" key="6">
    <source>
        <dbReference type="EMBL" id="NMX02804.1"/>
    </source>
</evidence>
<dbReference type="SUPFAM" id="SSF55846">
    <property type="entry name" value="N-acetylmuramoyl-L-alanine amidase-like"/>
    <property type="match status" value="1"/>
</dbReference>
<dbReference type="Proteomes" id="UP000575397">
    <property type="component" value="Unassembled WGS sequence"/>
</dbReference>
<evidence type="ECO:0000256" key="2">
    <source>
        <dbReference type="ARBA" id="ARBA00011901"/>
    </source>
</evidence>
<dbReference type="CDD" id="cd06583">
    <property type="entry name" value="PGRP"/>
    <property type="match status" value="1"/>
</dbReference>
<organism evidence="6 7">
    <name type="scientific">Mobiluncus mulieris</name>
    <dbReference type="NCBI Taxonomy" id="2052"/>
    <lineage>
        <taxon>Bacteria</taxon>
        <taxon>Bacillati</taxon>
        <taxon>Actinomycetota</taxon>
        <taxon>Actinomycetes</taxon>
        <taxon>Actinomycetales</taxon>
        <taxon>Actinomycetaceae</taxon>
        <taxon>Mobiluncus</taxon>
    </lineage>
</organism>
<reference evidence="6 7" key="1">
    <citation type="submission" date="2020-04" db="EMBL/GenBank/DDBJ databases">
        <title>Antimicrobial susceptibility and clonality of vaginal-derived multi-drug resistant Mobiluncus isolates in China.</title>
        <authorList>
            <person name="Zhang X."/>
        </authorList>
    </citation>
    <scope>NUCLEOTIDE SEQUENCE [LARGE SCALE GENOMIC DNA]</scope>
    <source>
        <strain evidence="6 7">12</strain>
    </source>
</reference>
<dbReference type="PANTHER" id="PTHR30417:SF1">
    <property type="entry name" value="N-ACETYLMURAMOYL-L-ALANINE AMIDASE AMID"/>
    <property type="match status" value="1"/>
</dbReference>
<evidence type="ECO:0000256" key="4">
    <source>
        <dbReference type="ARBA" id="ARBA00023316"/>
    </source>
</evidence>
<keyword evidence="4" id="KW-0961">Cell wall biogenesis/degradation</keyword>
<dbReference type="GO" id="GO:0009253">
    <property type="term" value="P:peptidoglycan catabolic process"/>
    <property type="evidence" value="ECO:0007669"/>
    <property type="project" value="InterPro"/>
</dbReference>
<dbReference type="EC" id="3.5.1.28" evidence="2"/>
<dbReference type="Gene3D" id="3.40.80.10">
    <property type="entry name" value="Peptidoglycan recognition protein-like"/>
    <property type="match status" value="1"/>
</dbReference>
<dbReference type="GO" id="GO:0071555">
    <property type="term" value="P:cell wall organization"/>
    <property type="evidence" value="ECO:0007669"/>
    <property type="project" value="UniProtKB-KW"/>
</dbReference>
<sequence>MKDWVNLVADETYWMGKHYTRGRRGGKIRAVVLHHNAAQLSLRGCFDVWQTREASAHYQVDANGRIGQYVHDRDTAWHAGAANPWTIGIEHADEAFAPSWTISEATLDNGAHLVAALCLAYGLGEPRWGVNVFPHRHFMQTACPGAIAGAQRGEYMARAQYWFDAMAGKQPEKKKQEQEREGNSMYLLLIDEKWWAKTDGIHARLIQDTAYLKALTDAGRFPVVRVTDGQFRANYIEVDADVVKSAGRVKSLLDIATGSPKMPDWMKRTSLLRKIGQKLGIEERTA</sequence>
<gene>
    <name evidence="6" type="ORF">HHJ77_02355</name>
</gene>
<dbReference type="InterPro" id="IPR051206">
    <property type="entry name" value="NAMLAA_amidase_2"/>
</dbReference>
<accession>A0A7Y0YHJ9</accession>
<keyword evidence="3" id="KW-0378">Hydrolase</keyword>
<name>A0A7Y0YHJ9_9ACTO</name>
<dbReference type="InterPro" id="IPR036505">
    <property type="entry name" value="Amidase/PGRP_sf"/>
</dbReference>
<dbReference type="Pfam" id="PF01510">
    <property type="entry name" value="Amidase_2"/>
    <property type="match status" value="1"/>
</dbReference>
<dbReference type="RefSeq" id="WP_169762250.1">
    <property type="nucleotide sequence ID" value="NZ_JABCUS010000004.1"/>
</dbReference>